<comment type="caution">
    <text evidence="1">The sequence shown here is derived from an EMBL/GenBank/DDBJ whole genome shotgun (WGS) entry which is preliminary data.</text>
</comment>
<proteinExistence type="predicted"/>
<dbReference type="Proteomes" id="UP000646053">
    <property type="component" value="Unassembled WGS sequence"/>
</dbReference>
<reference evidence="1" key="1">
    <citation type="submission" date="2019-12" db="EMBL/GenBank/DDBJ databases">
        <title>High-Quality draft genome sequences of three cyanobacteria isolated from the limestone walls of the Old Cathedral of Coimbra.</title>
        <authorList>
            <person name="Tiago I."/>
            <person name="Soares F."/>
            <person name="Portugal A."/>
        </authorList>
    </citation>
    <scope>NUCLEOTIDE SEQUENCE</scope>
    <source>
        <strain evidence="1">A</strain>
    </source>
</reference>
<name>A0A8J8CK35_9CYAN</name>
<protein>
    <submittedName>
        <fullName evidence="1">Uncharacterized protein</fullName>
    </submittedName>
</protein>
<gene>
    <name evidence="1" type="ORF">GS601_19650</name>
</gene>
<evidence type="ECO:0000313" key="2">
    <source>
        <dbReference type="Proteomes" id="UP000646053"/>
    </source>
</evidence>
<dbReference type="EMBL" id="WVIE01000031">
    <property type="protein sequence ID" value="NDJ19473.1"/>
    <property type="molecule type" value="Genomic_DNA"/>
</dbReference>
<dbReference type="AlphaFoldDB" id="A0A8J8CK35"/>
<sequence length="122" mass="14159">MIAQSICDERGSGRLDSLLEPRLPNSRQNWIYPETGDTAIAILFERSHPRTYDLRVERRHGKKSFLGQIEFSAAHGGWIINYLDRTPHHDHQTHLSYEDAALWLYEQFLESKRQALKLALSA</sequence>
<organism evidence="1 2">
    <name type="scientific">Myxacorys almedinensis A</name>
    <dbReference type="NCBI Taxonomy" id="2690445"/>
    <lineage>
        <taxon>Bacteria</taxon>
        <taxon>Bacillati</taxon>
        <taxon>Cyanobacteriota</taxon>
        <taxon>Cyanophyceae</taxon>
        <taxon>Leptolyngbyales</taxon>
        <taxon>Leptolyngbyaceae</taxon>
        <taxon>Myxacorys</taxon>
        <taxon>Myxacorys almedinensis</taxon>
    </lineage>
</organism>
<evidence type="ECO:0000313" key="1">
    <source>
        <dbReference type="EMBL" id="NDJ19473.1"/>
    </source>
</evidence>
<keyword evidence="2" id="KW-1185">Reference proteome</keyword>
<dbReference type="RefSeq" id="WP_162425001.1">
    <property type="nucleotide sequence ID" value="NZ_WVIE01000031.1"/>
</dbReference>
<accession>A0A8J8CK35</accession>